<keyword evidence="2 5" id="KW-0238">DNA-binding</keyword>
<dbReference type="SMART" id="SM00342">
    <property type="entry name" value="HTH_ARAC"/>
    <property type="match status" value="1"/>
</dbReference>
<feature type="domain" description="HTH araC/xylS-type" evidence="4">
    <location>
        <begin position="187"/>
        <end position="286"/>
    </location>
</feature>
<evidence type="ECO:0000313" key="6">
    <source>
        <dbReference type="Proteomes" id="UP000199705"/>
    </source>
</evidence>
<dbReference type="Gene3D" id="2.60.120.10">
    <property type="entry name" value="Jelly Rolls"/>
    <property type="match status" value="1"/>
</dbReference>
<evidence type="ECO:0000256" key="3">
    <source>
        <dbReference type="ARBA" id="ARBA00023163"/>
    </source>
</evidence>
<dbReference type="InterPro" id="IPR018062">
    <property type="entry name" value="HTH_AraC-typ_CS"/>
</dbReference>
<protein>
    <submittedName>
        <fullName evidence="5">AraC-type DNA-binding protein</fullName>
    </submittedName>
</protein>
<dbReference type="InterPro" id="IPR018060">
    <property type="entry name" value="HTH_AraC"/>
</dbReference>
<dbReference type="PROSITE" id="PS01124">
    <property type="entry name" value="HTH_ARAC_FAMILY_2"/>
    <property type="match status" value="1"/>
</dbReference>
<dbReference type="InterPro" id="IPR013096">
    <property type="entry name" value="Cupin_2"/>
</dbReference>
<dbReference type="PROSITE" id="PS00041">
    <property type="entry name" value="HTH_ARAC_FAMILY_1"/>
    <property type="match status" value="1"/>
</dbReference>
<dbReference type="SUPFAM" id="SSF46689">
    <property type="entry name" value="Homeodomain-like"/>
    <property type="match status" value="2"/>
</dbReference>
<keyword evidence="6" id="KW-1185">Reference proteome</keyword>
<evidence type="ECO:0000259" key="4">
    <source>
        <dbReference type="PROSITE" id="PS01124"/>
    </source>
</evidence>
<dbReference type="InterPro" id="IPR014710">
    <property type="entry name" value="RmlC-like_jellyroll"/>
</dbReference>
<evidence type="ECO:0000256" key="1">
    <source>
        <dbReference type="ARBA" id="ARBA00023015"/>
    </source>
</evidence>
<dbReference type="GO" id="GO:0003700">
    <property type="term" value="F:DNA-binding transcription factor activity"/>
    <property type="evidence" value="ECO:0007669"/>
    <property type="project" value="InterPro"/>
</dbReference>
<evidence type="ECO:0000256" key="2">
    <source>
        <dbReference type="ARBA" id="ARBA00023125"/>
    </source>
</evidence>
<dbReference type="AlphaFoldDB" id="A0A1G8BPU0"/>
<gene>
    <name evidence="5" type="ORF">SAMN05192573_10917</name>
</gene>
<dbReference type="GO" id="GO:0043565">
    <property type="term" value="F:sequence-specific DNA binding"/>
    <property type="evidence" value="ECO:0007669"/>
    <property type="project" value="InterPro"/>
</dbReference>
<dbReference type="RefSeq" id="WP_091169805.1">
    <property type="nucleotide sequence ID" value="NZ_FNCG01000009.1"/>
</dbReference>
<dbReference type="SUPFAM" id="SSF51182">
    <property type="entry name" value="RmlC-like cupins"/>
    <property type="match status" value="1"/>
</dbReference>
<accession>A0A1G8BPU0</accession>
<dbReference type="Proteomes" id="UP000199705">
    <property type="component" value="Unassembled WGS sequence"/>
</dbReference>
<keyword evidence="1" id="KW-0805">Transcription regulation</keyword>
<dbReference type="InterPro" id="IPR009057">
    <property type="entry name" value="Homeodomain-like_sf"/>
</dbReference>
<dbReference type="PANTHER" id="PTHR43280:SF27">
    <property type="entry name" value="TRANSCRIPTIONAL REGULATOR MTLR"/>
    <property type="match status" value="1"/>
</dbReference>
<proteinExistence type="predicted"/>
<evidence type="ECO:0000313" key="5">
    <source>
        <dbReference type="EMBL" id="SDH34670.1"/>
    </source>
</evidence>
<dbReference type="EMBL" id="FNCG01000009">
    <property type="protein sequence ID" value="SDH34670.1"/>
    <property type="molecule type" value="Genomic_DNA"/>
</dbReference>
<reference evidence="6" key="1">
    <citation type="submission" date="2016-10" db="EMBL/GenBank/DDBJ databases">
        <authorList>
            <person name="Varghese N."/>
            <person name="Submissions S."/>
        </authorList>
    </citation>
    <scope>NUCLEOTIDE SEQUENCE [LARGE SCALE GENOMIC DNA]</scope>
    <source>
        <strain evidence="6">Gh-67</strain>
    </source>
</reference>
<dbReference type="PANTHER" id="PTHR43280">
    <property type="entry name" value="ARAC-FAMILY TRANSCRIPTIONAL REGULATOR"/>
    <property type="match status" value="1"/>
</dbReference>
<name>A0A1G8BPU0_9SPHI</name>
<dbReference type="Pfam" id="PF12833">
    <property type="entry name" value="HTH_18"/>
    <property type="match status" value="1"/>
</dbReference>
<dbReference type="Pfam" id="PF07883">
    <property type="entry name" value="Cupin_2"/>
    <property type="match status" value="1"/>
</dbReference>
<dbReference type="STRING" id="551996.SAMN05192573_10917"/>
<organism evidence="5 6">
    <name type="scientific">Mucilaginibacter gossypii</name>
    <dbReference type="NCBI Taxonomy" id="551996"/>
    <lineage>
        <taxon>Bacteria</taxon>
        <taxon>Pseudomonadati</taxon>
        <taxon>Bacteroidota</taxon>
        <taxon>Sphingobacteriia</taxon>
        <taxon>Sphingobacteriales</taxon>
        <taxon>Sphingobacteriaceae</taxon>
        <taxon>Mucilaginibacter</taxon>
    </lineage>
</organism>
<dbReference type="InterPro" id="IPR011051">
    <property type="entry name" value="RmlC_Cupin_sf"/>
</dbReference>
<keyword evidence="3" id="KW-0804">Transcription</keyword>
<sequence>MKVLQFTIPVAYDKTVIAEKVCQKRHYPYLHRHKEIQITWIRKGEGTLIAGNHMHDYTVGDMFFIGANMPHVFKTNPDCFFTGSDKEVEALTIFFNPEGRLTQSFDLPEMKQTLYFIRQHQQGFKFPAYLRGKMSSAMVNLEQVSGIDQLIAFFDLLKLVVNIKTKLDPLSYGNLPAITDHEGIRIGIIYDYIIHHYGKELTLEDVAKVAFMTPESFCRYFKKHTGHTFVSFLNEVRINEACKKLIANRFETINTVAYKCGFKSITNFNRVFKLIIGLTPKNYMDNYNQNILTFNIQAG</sequence>
<dbReference type="Gene3D" id="1.10.10.60">
    <property type="entry name" value="Homeodomain-like"/>
    <property type="match status" value="2"/>
</dbReference>